<feature type="domain" description="Fe2OG dioxygenase" evidence="6">
    <location>
        <begin position="203"/>
        <end position="284"/>
    </location>
</feature>
<gene>
    <name evidence="7" type="ORF">HS088_TW21G01286</name>
</gene>
<comment type="similarity">
    <text evidence="1 5">Belongs to the iron/ascorbate-dependent oxidoreductase family.</text>
</comment>
<organism evidence="7 8">
    <name type="scientific">Tripterygium wilfordii</name>
    <name type="common">Thunder God vine</name>
    <dbReference type="NCBI Taxonomy" id="458696"/>
    <lineage>
        <taxon>Eukaryota</taxon>
        <taxon>Viridiplantae</taxon>
        <taxon>Streptophyta</taxon>
        <taxon>Embryophyta</taxon>
        <taxon>Tracheophyta</taxon>
        <taxon>Spermatophyta</taxon>
        <taxon>Magnoliopsida</taxon>
        <taxon>eudicotyledons</taxon>
        <taxon>Gunneridae</taxon>
        <taxon>Pentapetalae</taxon>
        <taxon>rosids</taxon>
        <taxon>fabids</taxon>
        <taxon>Celastrales</taxon>
        <taxon>Celastraceae</taxon>
        <taxon>Tripterygium</taxon>
    </lineage>
</organism>
<evidence type="ECO:0000313" key="7">
    <source>
        <dbReference type="EMBL" id="KAF5729128.1"/>
    </source>
</evidence>
<dbReference type="GO" id="GO:0031418">
    <property type="term" value="F:L-ascorbic acid binding"/>
    <property type="evidence" value="ECO:0007669"/>
    <property type="project" value="UniProtKB-KW"/>
</dbReference>
<dbReference type="FunFam" id="2.60.120.330:FF:000079">
    <property type="entry name" value="Protein SRG1"/>
    <property type="match status" value="1"/>
</dbReference>
<evidence type="ECO:0000256" key="5">
    <source>
        <dbReference type="RuleBase" id="RU003682"/>
    </source>
</evidence>
<name>A0A7J7C4T7_TRIWF</name>
<dbReference type="EMBL" id="JAAARO010000021">
    <property type="protein sequence ID" value="KAF5729128.1"/>
    <property type="molecule type" value="Genomic_DNA"/>
</dbReference>
<dbReference type="PROSITE" id="PS51471">
    <property type="entry name" value="FE2OG_OXY"/>
    <property type="match status" value="1"/>
</dbReference>
<dbReference type="Pfam" id="PF03171">
    <property type="entry name" value="2OG-FeII_Oxy"/>
    <property type="match status" value="1"/>
</dbReference>
<keyword evidence="2 5" id="KW-0479">Metal-binding</keyword>
<dbReference type="Proteomes" id="UP000593562">
    <property type="component" value="Unassembled WGS sequence"/>
</dbReference>
<dbReference type="Pfam" id="PF14226">
    <property type="entry name" value="DIOX_N"/>
    <property type="match status" value="1"/>
</dbReference>
<evidence type="ECO:0000313" key="8">
    <source>
        <dbReference type="Proteomes" id="UP000593562"/>
    </source>
</evidence>
<evidence type="ECO:0000256" key="1">
    <source>
        <dbReference type="ARBA" id="ARBA00008056"/>
    </source>
</evidence>
<dbReference type="InterPro" id="IPR005123">
    <property type="entry name" value="Oxoglu/Fe-dep_dioxygenase_dom"/>
</dbReference>
<evidence type="ECO:0000256" key="3">
    <source>
        <dbReference type="ARBA" id="ARBA00022896"/>
    </source>
</evidence>
<proteinExistence type="inferred from homology"/>
<dbReference type="GO" id="GO:0046872">
    <property type="term" value="F:metal ion binding"/>
    <property type="evidence" value="ECO:0007669"/>
    <property type="project" value="UniProtKB-KW"/>
</dbReference>
<dbReference type="InterPro" id="IPR027443">
    <property type="entry name" value="IPNS-like_sf"/>
</dbReference>
<dbReference type="InParanoid" id="A0A7J7C4T7"/>
<evidence type="ECO:0000256" key="4">
    <source>
        <dbReference type="ARBA" id="ARBA00023004"/>
    </source>
</evidence>
<comment type="caution">
    <text evidence="7">The sequence shown here is derived from an EMBL/GenBank/DDBJ whole genome shotgun (WGS) entry which is preliminary data.</text>
</comment>
<evidence type="ECO:0000259" key="6">
    <source>
        <dbReference type="PROSITE" id="PS51471"/>
    </source>
</evidence>
<sequence length="341" mass="38850">MELPRLGSSLLEPSIKELTKESLSRVPPRYVKTDHDPPITSDTISILQVPVIDMQMLRSKEFKHIELQKFHNACKDWGFFQLTNHGVVGSLLDRVKLGVKEFFNLPIEEKKKLWQQPGEMEGFGQAFVMSEEQKLDWADLFQLISLPAHLRKPYFFPKFPLPFRDDLEAYSTELNNLGNELLNFMTEALNMDPNDVKQVFGEGLQMMRMNYYPPCPEPELVIGLAPHSDASGLTIVLQINEIEGLKIKKDGMWVVTNGIYPSMVHCATVNSEKERLSIATFHSPSLDGEMGPAPSLLTQDTPALFRRIKVADFYNGFFSRELVGKSYLDVLRIQNEDGQKD</sequence>
<accession>A0A7J7C4T7</accession>
<dbReference type="InterPro" id="IPR050295">
    <property type="entry name" value="Plant_2OG-oxidoreductases"/>
</dbReference>
<dbReference type="AlphaFoldDB" id="A0A7J7C4T7"/>
<dbReference type="InterPro" id="IPR026992">
    <property type="entry name" value="DIOX_N"/>
</dbReference>
<dbReference type="InterPro" id="IPR044861">
    <property type="entry name" value="IPNS-like_FE2OG_OXY"/>
</dbReference>
<keyword evidence="3" id="KW-0847">Vitamin C</keyword>
<dbReference type="OrthoDB" id="288590at2759"/>
<keyword evidence="8" id="KW-1185">Reference proteome</keyword>
<reference evidence="7 8" key="1">
    <citation type="journal article" date="2020" name="Nat. Commun.">
        <title>Genome of Tripterygium wilfordii and identification of cytochrome P450 involved in triptolide biosynthesis.</title>
        <authorList>
            <person name="Tu L."/>
            <person name="Su P."/>
            <person name="Zhang Z."/>
            <person name="Gao L."/>
            <person name="Wang J."/>
            <person name="Hu T."/>
            <person name="Zhou J."/>
            <person name="Zhang Y."/>
            <person name="Zhao Y."/>
            <person name="Liu Y."/>
            <person name="Song Y."/>
            <person name="Tong Y."/>
            <person name="Lu Y."/>
            <person name="Yang J."/>
            <person name="Xu C."/>
            <person name="Jia M."/>
            <person name="Peters R.J."/>
            <person name="Huang L."/>
            <person name="Gao W."/>
        </authorList>
    </citation>
    <scope>NUCLEOTIDE SEQUENCE [LARGE SCALE GENOMIC DNA]</scope>
    <source>
        <strain evidence="8">cv. XIE 37</strain>
        <tissue evidence="7">Leaf</tissue>
    </source>
</reference>
<dbReference type="SUPFAM" id="SSF51197">
    <property type="entry name" value="Clavaminate synthase-like"/>
    <property type="match status" value="1"/>
</dbReference>
<keyword evidence="4 5" id="KW-0408">Iron</keyword>
<keyword evidence="5" id="KW-0560">Oxidoreductase</keyword>
<dbReference type="Gene3D" id="2.60.120.330">
    <property type="entry name" value="B-lactam Antibiotic, Isopenicillin N Synthase, Chain"/>
    <property type="match status" value="1"/>
</dbReference>
<dbReference type="GO" id="GO:0016491">
    <property type="term" value="F:oxidoreductase activity"/>
    <property type="evidence" value="ECO:0007669"/>
    <property type="project" value="UniProtKB-KW"/>
</dbReference>
<protein>
    <submittedName>
        <fullName evidence="7">Protein SRG1-like</fullName>
    </submittedName>
</protein>
<dbReference type="PANTHER" id="PTHR47991">
    <property type="entry name" value="OXOGLUTARATE/IRON-DEPENDENT DIOXYGENASE"/>
    <property type="match status" value="1"/>
</dbReference>
<evidence type="ECO:0000256" key="2">
    <source>
        <dbReference type="ARBA" id="ARBA00022723"/>
    </source>
</evidence>